<dbReference type="Gene3D" id="3.40.50.150">
    <property type="entry name" value="Vaccinia Virus protein VP39"/>
    <property type="match status" value="1"/>
</dbReference>
<evidence type="ECO:0000256" key="5">
    <source>
        <dbReference type="ARBA" id="ARBA00022884"/>
    </source>
</evidence>
<dbReference type="InterPro" id="IPR029063">
    <property type="entry name" value="SAM-dependent_MTases_sf"/>
</dbReference>
<proteinExistence type="inferred from homology"/>
<keyword evidence="2 6" id="KW-0489">Methyltransferase</keyword>
<protein>
    <submittedName>
        <fullName evidence="9">rRNA cytosine-C5-methylase</fullName>
    </submittedName>
</protein>
<comment type="caution">
    <text evidence="9">The sequence shown here is derived from an EMBL/GenBank/DDBJ whole genome shotgun (WGS) entry which is preliminary data.</text>
</comment>
<organism evidence="9 10">
    <name type="scientific">Primorskyibacter flagellatus</name>
    <dbReference type="NCBI Taxonomy" id="1387277"/>
    <lineage>
        <taxon>Bacteria</taxon>
        <taxon>Pseudomonadati</taxon>
        <taxon>Pseudomonadota</taxon>
        <taxon>Alphaproteobacteria</taxon>
        <taxon>Rhodobacterales</taxon>
        <taxon>Roseobacteraceae</taxon>
        <taxon>Primorskyibacter</taxon>
    </lineage>
</organism>
<dbReference type="InterPro" id="IPR023267">
    <property type="entry name" value="RCMT"/>
</dbReference>
<name>A0A917A5M6_9RHOB</name>
<gene>
    <name evidence="9" type="ORF">GCM10011360_15020</name>
</gene>
<keyword evidence="10" id="KW-1185">Reference proteome</keyword>
<evidence type="ECO:0000259" key="8">
    <source>
        <dbReference type="PROSITE" id="PS51686"/>
    </source>
</evidence>
<dbReference type="CDD" id="cd02440">
    <property type="entry name" value="AdoMet_MTases"/>
    <property type="match status" value="1"/>
</dbReference>
<evidence type="ECO:0000256" key="7">
    <source>
        <dbReference type="SAM" id="MobiDB-lite"/>
    </source>
</evidence>
<evidence type="ECO:0000313" key="9">
    <source>
        <dbReference type="EMBL" id="GGE27798.1"/>
    </source>
</evidence>
<feature type="domain" description="SAM-dependent MTase RsmB/NOP-type" evidence="8">
    <location>
        <begin position="200"/>
        <end position="480"/>
    </location>
</feature>
<feature type="binding site" evidence="6">
    <location>
        <position position="314"/>
    </location>
    <ligand>
        <name>S-adenosyl-L-methionine</name>
        <dbReference type="ChEBI" id="CHEBI:59789"/>
    </ligand>
</feature>
<feature type="compositionally biased region" description="Basic and acidic residues" evidence="7">
    <location>
        <begin position="10"/>
        <end position="26"/>
    </location>
</feature>
<dbReference type="PROSITE" id="PS01153">
    <property type="entry name" value="NOL1_NOP2_SUN"/>
    <property type="match status" value="1"/>
</dbReference>
<dbReference type="PANTHER" id="PTHR22807:SF53">
    <property type="entry name" value="RIBOSOMAL RNA SMALL SUBUNIT METHYLTRANSFERASE B-RELATED"/>
    <property type="match status" value="1"/>
</dbReference>
<evidence type="ECO:0000256" key="3">
    <source>
        <dbReference type="ARBA" id="ARBA00022679"/>
    </source>
</evidence>
<keyword evidence="3 6" id="KW-0808">Transferase</keyword>
<dbReference type="GO" id="GO:0003723">
    <property type="term" value="F:RNA binding"/>
    <property type="evidence" value="ECO:0007669"/>
    <property type="project" value="UniProtKB-UniRule"/>
</dbReference>
<dbReference type="Proteomes" id="UP000612855">
    <property type="component" value="Unassembled WGS sequence"/>
</dbReference>
<dbReference type="Pfam" id="PF01189">
    <property type="entry name" value="Methyltr_RsmB-F"/>
    <property type="match status" value="1"/>
</dbReference>
<dbReference type="PROSITE" id="PS51686">
    <property type="entry name" value="SAM_MT_RSMB_NOP"/>
    <property type="match status" value="1"/>
</dbReference>
<keyword evidence="5 6" id="KW-0694">RNA-binding</keyword>
<evidence type="ECO:0000313" key="10">
    <source>
        <dbReference type="Proteomes" id="UP000612855"/>
    </source>
</evidence>
<dbReference type="PRINTS" id="PR02008">
    <property type="entry name" value="RCMTFAMILY"/>
</dbReference>
<dbReference type="Pfam" id="PF22458">
    <property type="entry name" value="RsmF-B_ferredox"/>
    <property type="match status" value="1"/>
</dbReference>
<dbReference type="EMBL" id="BMFJ01000001">
    <property type="protein sequence ID" value="GGE27798.1"/>
    <property type="molecule type" value="Genomic_DNA"/>
</dbReference>
<comment type="caution">
    <text evidence="6">Lacks conserved residue(s) required for the propagation of feature annotation.</text>
</comment>
<feature type="active site" description="Nucleophile" evidence="6">
    <location>
        <position position="415"/>
    </location>
</feature>
<reference evidence="10" key="1">
    <citation type="journal article" date="2019" name="Int. J. Syst. Evol. Microbiol.">
        <title>The Global Catalogue of Microorganisms (GCM) 10K type strain sequencing project: providing services to taxonomists for standard genome sequencing and annotation.</title>
        <authorList>
            <consortium name="The Broad Institute Genomics Platform"/>
            <consortium name="The Broad Institute Genome Sequencing Center for Infectious Disease"/>
            <person name="Wu L."/>
            <person name="Ma J."/>
        </authorList>
    </citation>
    <scope>NUCLEOTIDE SEQUENCE [LARGE SCALE GENOMIC DNA]</scope>
    <source>
        <strain evidence="10">CGMCC 1.12664</strain>
    </source>
</reference>
<feature type="binding site" evidence="6">
    <location>
        <position position="361"/>
    </location>
    <ligand>
        <name>S-adenosyl-L-methionine</name>
        <dbReference type="ChEBI" id="CHEBI:59789"/>
    </ligand>
</feature>
<dbReference type="SUPFAM" id="SSF53335">
    <property type="entry name" value="S-adenosyl-L-methionine-dependent methyltransferases"/>
    <property type="match status" value="1"/>
</dbReference>
<evidence type="ECO:0000256" key="6">
    <source>
        <dbReference type="PROSITE-ProRule" id="PRU01023"/>
    </source>
</evidence>
<feature type="region of interest" description="Disordered" evidence="7">
    <location>
        <begin position="1"/>
        <end position="47"/>
    </location>
</feature>
<dbReference type="InterPro" id="IPR018314">
    <property type="entry name" value="RsmB/NOL1/NOP2-like_CS"/>
</dbReference>
<comment type="similarity">
    <text evidence="1 6">Belongs to the class I-like SAM-binding methyltransferase superfamily. RsmB/NOP family.</text>
</comment>
<feature type="compositionally biased region" description="Pro residues" evidence="7">
    <location>
        <begin position="33"/>
        <end position="47"/>
    </location>
</feature>
<evidence type="ECO:0000256" key="2">
    <source>
        <dbReference type="ARBA" id="ARBA00022603"/>
    </source>
</evidence>
<evidence type="ECO:0000256" key="4">
    <source>
        <dbReference type="ARBA" id="ARBA00022691"/>
    </source>
</evidence>
<evidence type="ECO:0000256" key="1">
    <source>
        <dbReference type="ARBA" id="ARBA00007494"/>
    </source>
</evidence>
<dbReference type="PANTHER" id="PTHR22807">
    <property type="entry name" value="NOP2 YEAST -RELATED NOL1/NOP2/FMU SUN DOMAIN-CONTAINING"/>
    <property type="match status" value="1"/>
</dbReference>
<keyword evidence="4 6" id="KW-0949">S-adenosyl-L-methionine</keyword>
<sequence>MTLLPALPFRESRFPKARGGGKDTPLRPESLPSAPPTPRPGADPLPMTPAARLQAVLDLTEEIDRTARPADAVIAAFFRARRRMQDDDRGTVLDLTGALLRHRARLGWWLDRLGQSDTPRNRLLAWLVLAERRRPEQVSRLFGGPKGAPATLDEGDAALLAKLRGHTVEHPDMPEAVRLECPDWALAPLRRRFGEAFATEMQALLTPPPLDLRVNTIKAARDAVLRDMKRRDLPAEASEIAPEGIRIAQSLSLSRLPGLKTGEVEIQDEGSQLVARLVGARPGDRVADFCAGAGGKTLAIAAQMQNRGRIVACDVSEGRLKRAAERFRRAGVHNAETRLLSSETDKWVKRHKAGFDRVLVDAPCSGTGTWRRNPDARWRPEEEQGLEALVALQARILASAARLVKPGGRLVYATCSLLEEENGAQVAAFLAAHPAFHPVPLRDAAPDLPPEVAADPSGYLSLTPARHGTDGFFAAVLDRADSDPAPTAVTGTPGS</sequence>
<dbReference type="GO" id="GO:0008173">
    <property type="term" value="F:RNA methyltransferase activity"/>
    <property type="evidence" value="ECO:0007669"/>
    <property type="project" value="InterPro"/>
</dbReference>
<accession>A0A917A5M6</accession>
<dbReference type="InterPro" id="IPR001678">
    <property type="entry name" value="MeTrfase_RsmB-F_NOP2_dom"/>
</dbReference>
<dbReference type="AlphaFoldDB" id="A0A917A5M6"/>
<dbReference type="InterPro" id="IPR049560">
    <property type="entry name" value="MeTrfase_RsmB-F_NOP2_cat"/>
</dbReference>
<dbReference type="GO" id="GO:0001510">
    <property type="term" value="P:RNA methylation"/>
    <property type="evidence" value="ECO:0007669"/>
    <property type="project" value="InterPro"/>
</dbReference>
<dbReference type="InterPro" id="IPR054728">
    <property type="entry name" value="RsmB-like_ferredoxin"/>
</dbReference>